<evidence type="ECO:0000259" key="1">
    <source>
        <dbReference type="Pfam" id="PF03167"/>
    </source>
</evidence>
<accession>A0ABW4ZU34</accession>
<organism evidence="2 3">
    <name type="scientific">Tumebacillus lipolyticus</name>
    <dbReference type="NCBI Taxonomy" id="1280370"/>
    <lineage>
        <taxon>Bacteria</taxon>
        <taxon>Bacillati</taxon>
        <taxon>Bacillota</taxon>
        <taxon>Bacilli</taxon>
        <taxon>Bacillales</taxon>
        <taxon>Alicyclobacillaceae</taxon>
        <taxon>Tumebacillus</taxon>
    </lineage>
</organism>
<dbReference type="InterPro" id="IPR036895">
    <property type="entry name" value="Uracil-DNA_glycosylase-like_sf"/>
</dbReference>
<dbReference type="SUPFAM" id="SSF52141">
    <property type="entry name" value="Uracil-DNA glycosylase-like"/>
    <property type="match status" value="1"/>
</dbReference>
<dbReference type="RefSeq" id="WP_386043996.1">
    <property type="nucleotide sequence ID" value="NZ_JBHUIO010000002.1"/>
</dbReference>
<dbReference type="InterPro" id="IPR005122">
    <property type="entry name" value="Uracil-DNA_glycosylase-like"/>
</dbReference>
<feature type="domain" description="Uracil-DNA glycosylase-like" evidence="1">
    <location>
        <begin position="23"/>
        <end position="201"/>
    </location>
</feature>
<dbReference type="EMBL" id="JBHUIO010000002">
    <property type="protein sequence ID" value="MFD2168943.1"/>
    <property type="molecule type" value="Genomic_DNA"/>
</dbReference>
<evidence type="ECO:0000313" key="3">
    <source>
        <dbReference type="Proteomes" id="UP001597343"/>
    </source>
</evidence>
<gene>
    <name evidence="2" type="ORF">ACFSOY_02785</name>
</gene>
<keyword evidence="3" id="KW-1185">Reference proteome</keyword>
<evidence type="ECO:0000313" key="2">
    <source>
        <dbReference type="EMBL" id="MFD2168943.1"/>
    </source>
</evidence>
<comment type="caution">
    <text evidence="2">The sequence shown here is derived from an EMBL/GenBank/DDBJ whole genome shotgun (WGS) entry which is preliminary data.</text>
</comment>
<proteinExistence type="predicted"/>
<protein>
    <submittedName>
        <fullName evidence="2">Uracil-DNA glycosylase family protein</fullName>
    </submittedName>
</protein>
<dbReference type="Proteomes" id="UP001597343">
    <property type="component" value="Unassembled WGS sequence"/>
</dbReference>
<reference evidence="3" key="1">
    <citation type="journal article" date="2019" name="Int. J. Syst. Evol. Microbiol.">
        <title>The Global Catalogue of Microorganisms (GCM) 10K type strain sequencing project: providing services to taxonomists for standard genome sequencing and annotation.</title>
        <authorList>
            <consortium name="The Broad Institute Genomics Platform"/>
            <consortium name="The Broad Institute Genome Sequencing Center for Infectious Disease"/>
            <person name="Wu L."/>
            <person name="Ma J."/>
        </authorList>
    </citation>
    <scope>NUCLEOTIDE SEQUENCE [LARGE SCALE GENOMIC DNA]</scope>
    <source>
        <strain evidence="3">CGMCC 1.13574</strain>
    </source>
</reference>
<dbReference type="Pfam" id="PF03167">
    <property type="entry name" value="UDG"/>
    <property type="match status" value="1"/>
</dbReference>
<sequence length="221" mass="25333">MSERKQELRQVFNGLAKKYLVPDLIDQQVQFLFLLESPHVQELKYGAPVSGSSGASMTKHLYGERFEKYPLGILIKKNREEQLDRPALNKVGLMNVCQIPMQAAAYQDLHLREQHTDFFKALEGVRSTNNKHVYADPVWNDVQEIIAESLRKKLDKLRENRLIVVPCGRFAQKFFRLAGVESQLWQVIEGVPHPSYNGWSKQEYAGAVNALKTAFGMDSRE</sequence>
<name>A0ABW4ZU34_9BACL</name>